<name>A0A422ME01_LACPA</name>
<organism evidence="3 4">
    <name type="scientific">Lacticaseibacillus paracasei</name>
    <name type="common">Lactobacillus paracasei</name>
    <dbReference type="NCBI Taxonomy" id="1597"/>
    <lineage>
        <taxon>Bacteria</taxon>
        <taxon>Bacillati</taxon>
        <taxon>Bacillota</taxon>
        <taxon>Bacilli</taxon>
        <taxon>Lactobacillales</taxon>
        <taxon>Lactobacillaceae</taxon>
        <taxon>Lacticaseibacillus</taxon>
    </lineage>
</organism>
<dbReference type="SUPFAM" id="SSF50118">
    <property type="entry name" value="Cell growth inhibitor/plasmid maintenance toxic component"/>
    <property type="match status" value="1"/>
</dbReference>
<reference evidence="3 4" key="1">
    <citation type="journal article" date="2018" name="Front. Microbiol.">
        <title>Conversion of Methionine to Cysteine in Lactobacillus paracasei Depends on the Highly Mobile cysK-ctl-cysE Gene Cluster.</title>
        <authorList>
            <person name="Wuthrich D."/>
            <person name="Irmler S."/>
            <person name="Berthoud H."/>
            <person name="Guggenbuhl B."/>
            <person name="Eugster E."/>
            <person name="Bruggmann R."/>
        </authorList>
    </citation>
    <scope>NUCLEOTIDE SEQUENCE [LARGE SCALE GENOMIC DNA]</scope>
    <source>
        <strain evidence="3 4">FAM18172</strain>
    </source>
</reference>
<dbReference type="RefSeq" id="WP_128518780.1">
    <property type="nucleotide sequence ID" value="NZ_LKFU01000025.1"/>
</dbReference>
<dbReference type="Gene3D" id="2.30.30.110">
    <property type="match status" value="1"/>
</dbReference>
<protein>
    <submittedName>
        <fullName evidence="3">Toxin MazF</fullName>
    </submittedName>
</protein>
<dbReference type="InterPro" id="IPR011067">
    <property type="entry name" value="Plasmid_toxin/cell-grow_inhib"/>
</dbReference>
<proteinExistence type="inferred from homology"/>
<evidence type="ECO:0000313" key="4">
    <source>
        <dbReference type="Proteomes" id="UP000285532"/>
    </source>
</evidence>
<evidence type="ECO:0000256" key="2">
    <source>
        <dbReference type="ARBA" id="ARBA00022649"/>
    </source>
</evidence>
<dbReference type="AlphaFoldDB" id="A0A422ME01"/>
<accession>A0A422ME01</accession>
<dbReference type="Pfam" id="PF02452">
    <property type="entry name" value="PemK_toxin"/>
    <property type="match status" value="1"/>
</dbReference>
<dbReference type="EMBL" id="LKFU01000025">
    <property type="protein sequence ID" value="RND88403.1"/>
    <property type="molecule type" value="Genomic_DNA"/>
</dbReference>
<sequence>MVEKTLIIEQGKIYWIDAEPHAGREEGGHSPRSGNIRRPVLVISNNRYNVGGMALVFPITSIKKMSRYLLPLKLKKPLQIILTQILGYDMVARRAKPSGFSVTSEQLDYLKQIVVHSV</sequence>
<evidence type="ECO:0000256" key="1">
    <source>
        <dbReference type="ARBA" id="ARBA00007521"/>
    </source>
</evidence>
<gene>
    <name evidence="3" type="ORF">FAM18172_00426</name>
</gene>
<evidence type="ECO:0000313" key="3">
    <source>
        <dbReference type="EMBL" id="RND88403.1"/>
    </source>
</evidence>
<comment type="similarity">
    <text evidence="1">Belongs to the PemK/MazF family.</text>
</comment>
<comment type="caution">
    <text evidence="3">The sequence shown here is derived from an EMBL/GenBank/DDBJ whole genome shotgun (WGS) entry which is preliminary data.</text>
</comment>
<dbReference type="InterPro" id="IPR003477">
    <property type="entry name" value="PemK-like"/>
</dbReference>
<dbReference type="Proteomes" id="UP000285532">
    <property type="component" value="Unassembled WGS sequence"/>
</dbReference>
<dbReference type="GO" id="GO:0003677">
    <property type="term" value="F:DNA binding"/>
    <property type="evidence" value="ECO:0007669"/>
    <property type="project" value="InterPro"/>
</dbReference>
<keyword evidence="2" id="KW-1277">Toxin-antitoxin system</keyword>